<gene>
    <name evidence="2" type="ORF">AVEN_229126_1</name>
    <name evidence="5" type="ORF">AVEN_242848_1</name>
    <name evidence="3" type="ORF">AVEN_70101_1</name>
    <name evidence="4" type="ORF">AVEN_84126_1</name>
</gene>
<evidence type="ECO:0000313" key="5">
    <source>
        <dbReference type="EMBL" id="GBO37000.1"/>
    </source>
</evidence>
<keyword evidence="6" id="KW-1185">Reference proteome</keyword>
<feature type="compositionally biased region" description="Acidic residues" evidence="1">
    <location>
        <begin position="1"/>
        <end position="11"/>
    </location>
</feature>
<feature type="region of interest" description="Disordered" evidence="1">
    <location>
        <begin position="1"/>
        <end position="22"/>
    </location>
</feature>
<evidence type="ECO:0000313" key="4">
    <source>
        <dbReference type="EMBL" id="GBO36991.1"/>
    </source>
</evidence>
<reference evidence="5 6" key="1">
    <citation type="journal article" date="2019" name="Sci. Rep.">
        <title>Orb-weaving spider Araneus ventricosus genome elucidates the spidroin gene catalogue.</title>
        <authorList>
            <person name="Kono N."/>
            <person name="Nakamura H."/>
            <person name="Ohtoshi R."/>
            <person name="Moran D.A.P."/>
            <person name="Shinohara A."/>
            <person name="Yoshida Y."/>
            <person name="Fujiwara M."/>
            <person name="Mori M."/>
            <person name="Tomita M."/>
            <person name="Arakawa K."/>
        </authorList>
    </citation>
    <scope>NUCLEOTIDE SEQUENCE [LARGE SCALE GENOMIC DNA]</scope>
</reference>
<name>A0A4Y2WKS1_ARAVE</name>
<protein>
    <submittedName>
        <fullName evidence="5">Uncharacterized protein</fullName>
    </submittedName>
</protein>
<comment type="caution">
    <text evidence="5">The sequence shown here is derived from an EMBL/GenBank/DDBJ whole genome shotgun (WGS) entry which is preliminary data.</text>
</comment>
<evidence type="ECO:0000256" key="1">
    <source>
        <dbReference type="SAM" id="MobiDB-lite"/>
    </source>
</evidence>
<sequence>MSDSDESDLDDYFPSSSGSETSEYDALCWGWLEEEGYEKVTKEMSTNDIASSETPIIPEQSTSISPARFWNLKFFCGPRFAFSWRTETFFDICSEFLWPKNFQRRNVVMNYFEARGLSSWASYQSL</sequence>
<evidence type="ECO:0000313" key="3">
    <source>
        <dbReference type="EMBL" id="GBO36894.1"/>
    </source>
</evidence>
<dbReference type="EMBL" id="BGPR01061299">
    <property type="protein sequence ID" value="GBO37000.1"/>
    <property type="molecule type" value="Genomic_DNA"/>
</dbReference>
<organism evidence="5 6">
    <name type="scientific">Araneus ventricosus</name>
    <name type="common">Orbweaver spider</name>
    <name type="synonym">Epeira ventricosa</name>
    <dbReference type="NCBI Taxonomy" id="182803"/>
    <lineage>
        <taxon>Eukaryota</taxon>
        <taxon>Metazoa</taxon>
        <taxon>Ecdysozoa</taxon>
        <taxon>Arthropoda</taxon>
        <taxon>Chelicerata</taxon>
        <taxon>Arachnida</taxon>
        <taxon>Araneae</taxon>
        <taxon>Araneomorphae</taxon>
        <taxon>Entelegynae</taxon>
        <taxon>Araneoidea</taxon>
        <taxon>Araneidae</taxon>
        <taxon>Araneus</taxon>
    </lineage>
</organism>
<dbReference type="EMBL" id="BGPR01061287">
    <property type="protein sequence ID" value="GBO36991.1"/>
    <property type="molecule type" value="Genomic_DNA"/>
</dbReference>
<dbReference type="EMBL" id="BGPR01061160">
    <property type="protein sequence ID" value="GBO36882.1"/>
    <property type="molecule type" value="Genomic_DNA"/>
</dbReference>
<proteinExistence type="predicted"/>
<dbReference type="EMBL" id="BGPR01061168">
    <property type="protein sequence ID" value="GBO36894.1"/>
    <property type="molecule type" value="Genomic_DNA"/>
</dbReference>
<evidence type="ECO:0000313" key="2">
    <source>
        <dbReference type="EMBL" id="GBO36882.1"/>
    </source>
</evidence>
<accession>A0A4Y2WKS1</accession>
<evidence type="ECO:0000313" key="6">
    <source>
        <dbReference type="Proteomes" id="UP000499080"/>
    </source>
</evidence>
<dbReference type="AlphaFoldDB" id="A0A4Y2WKS1"/>
<dbReference type="Proteomes" id="UP000499080">
    <property type="component" value="Unassembled WGS sequence"/>
</dbReference>